<proteinExistence type="inferred from homology"/>
<dbReference type="InterPro" id="IPR013549">
    <property type="entry name" value="DUF1731"/>
</dbReference>
<sequence length="296" mass="32684">MKIFITGGTGFIGTALCKALVAEGHQLTVLSRQSRTDTQAVRFVKNFANLDGIDAVINLAGEPIFDKRWTALQKQKLLNSRVELTQKIATLIRQSDHPPHVLISGSATGYYGDLPQVAKKADELTACGTAFPAQLCQQWESAAFSAQSERTRVCVIRTGLVLNEQGGALKQMLPLYRLGLGGKLGSGQQHWAWISLEDHIRATLFLLNHSNSRGAYNLVAPEPAQNGQFNQVLAKSLNRPAFFKVPAFVLKLALGERSQLLLDNQPLVPARLLREGFEFHYQTIQSYFSKKNNKAL</sequence>
<reference evidence="5 6" key="2">
    <citation type="submission" date="2018-11" db="EMBL/GenBank/DDBJ databases">
        <title>Genomic Encyclopedia of Type Strains, Phase IV (KMG-IV): sequencing the most valuable type-strain genomes for metagenomic binning, comparative biology and taxonomic classification.</title>
        <authorList>
            <person name="Goeker M."/>
        </authorList>
    </citation>
    <scope>NUCLEOTIDE SEQUENCE [LARGE SCALE GENOMIC DNA]</scope>
    <source>
        <strain evidence="5 6">DSM 25797</strain>
    </source>
</reference>
<feature type="domain" description="DUF1731" evidence="3">
    <location>
        <begin position="245"/>
        <end position="287"/>
    </location>
</feature>
<evidence type="ECO:0000313" key="7">
    <source>
        <dbReference type="Proteomes" id="UP000502287"/>
    </source>
</evidence>
<dbReference type="AlphaFoldDB" id="A0AAE6X6R0"/>
<dbReference type="Gene3D" id="3.40.50.720">
    <property type="entry name" value="NAD(P)-binding Rossmann-like Domain"/>
    <property type="match status" value="1"/>
</dbReference>
<keyword evidence="6" id="KW-1185">Reference proteome</keyword>
<dbReference type="Pfam" id="PF01370">
    <property type="entry name" value="Epimerase"/>
    <property type="match status" value="1"/>
</dbReference>
<evidence type="ECO:0000313" key="6">
    <source>
        <dbReference type="Proteomes" id="UP000276901"/>
    </source>
</evidence>
<comment type="similarity">
    <text evidence="1">Belongs to the NAD(P)-dependent epimerase/dehydratase family. SDR39U1 subfamily.</text>
</comment>
<dbReference type="InterPro" id="IPR010099">
    <property type="entry name" value="SDR39U1"/>
</dbReference>
<feature type="domain" description="NAD-dependent epimerase/dehydratase" evidence="2">
    <location>
        <begin position="3"/>
        <end position="217"/>
    </location>
</feature>
<reference evidence="4 7" key="1">
    <citation type="submission" date="2016-03" db="EMBL/GenBank/DDBJ databases">
        <authorList>
            <person name="Hansen M.J."/>
            <person name="Bojesen A.M."/>
            <person name="Planet P."/>
        </authorList>
    </citation>
    <scope>NUCLEOTIDE SEQUENCE [LARGE SCALE GENOMIC DNA]</scope>
    <source>
        <strain evidence="4 7">HPA 21</strain>
    </source>
</reference>
<protein>
    <submittedName>
        <fullName evidence="4">TIGR01777 family protein</fullName>
    </submittedName>
</protein>
<dbReference type="SUPFAM" id="SSF51735">
    <property type="entry name" value="NAD(P)-binding Rossmann-fold domains"/>
    <property type="match status" value="1"/>
</dbReference>
<dbReference type="EMBL" id="CP015029">
    <property type="protein sequence ID" value="QIM65678.1"/>
    <property type="molecule type" value="Genomic_DNA"/>
</dbReference>
<organism evidence="4 7">
    <name type="scientific">Frederiksenia canicola</name>
    <dbReference type="NCBI Taxonomy" id="123824"/>
    <lineage>
        <taxon>Bacteria</taxon>
        <taxon>Pseudomonadati</taxon>
        <taxon>Pseudomonadota</taxon>
        <taxon>Gammaproteobacteria</taxon>
        <taxon>Pasteurellales</taxon>
        <taxon>Pasteurellaceae</taxon>
        <taxon>Frederiksenia</taxon>
    </lineage>
</organism>
<evidence type="ECO:0000256" key="1">
    <source>
        <dbReference type="ARBA" id="ARBA00009353"/>
    </source>
</evidence>
<dbReference type="PANTHER" id="PTHR11092:SF0">
    <property type="entry name" value="EPIMERASE FAMILY PROTEIN SDR39U1"/>
    <property type="match status" value="1"/>
</dbReference>
<dbReference type="Proteomes" id="UP000276901">
    <property type="component" value="Unassembled WGS sequence"/>
</dbReference>
<accession>A0AAE6X6R0</accession>
<dbReference type="Pfam" id="PF08338">
    <property type="entry name" value="DUF1731"/>
    <property type="match status" value="1"/>
</dbReference>
<dbReference type="KEGG" id="fcl:A4G17_09575"/>
<evidence type="ECO:0000313" key="5">
    <source>
        <dbReference type="EMBL" id="RPE95864.1"/>
    </source>
</evidence>
<gene>
    <name evidence="4" type="ORF">A4G17_09575</name>
    <name evidence="5" type="ORF">EDC49_0240</name>
</gene>
<dbReference type="RefSeq" id="WP_123955795.1">
    <property type="nucleotide sequence ID" value="NZ_CP015029.1"/>
</dbReference>
<dbReference type="NCBIfam" id="TIGR01777">
    <property type="entry name" value="yfcH"/>
    <property type="match status" value="1"/>
</dbReference>
<dbReference type="EMBL" id="RKQT01000001">
    <property type="protein sequence ID" value="RPE95864.1"/>
    <property type="molecule type" value="Genomic_DNA"/>
</dbReference>
<evidence type="ECO:0000313" key="4">
    <source>
        <dbReference type="EMBL" id="QIM65678.1"/>
    </source>
</evidence>
<dbReference type="Proteomes" id="UP000502287">
    <property type="component" value="Chromosome"/>
</dbReference>
<dbReference type="InterPro" id="IPR001509">
    <property type="entry name" value="Epimerase_deHydtase"/>
</dbReference>
<name>A0AAE6X6R0_9PAST</name>
<dbReference type="InterPro" id="IPR036291">
    <property type="entry name" value="NAD(P)-bd_dom_sf"/>
</dbReference>
<evidence type="ECO:0000259" key="3">
    <source>
        <dbReference type="Pfam" id="PF08338"/>
    </source>
</evidence>
<dbReference type="PANTHER" id="PTHR11092">
    <property type="entry name" value="SUGAR NUCLEOTIDE EPIMERASE RELATED"/>
    <property type="match status" value="1"/>
</dbReference>
<evidence type="ECO:0000259" key="2">
    <source>
        <dbReference type="Pfam" id="PF01370"/>
    </source>
</evidence>